<keyword evidence="1" id="KW-0472">Membrane</keyword>
<keyword evidence="3" id="KW-1185">Reference proteome</keyword>
<sequence>MARPEIDWDDEYSAPKRRFLPGRGVARIGGYSLIVLVVLVLLYYVVGAFIMHSIDDDPNFQAINEPEGGSHAVAATAALIDREIDTHFWTANDPFFYPSALLDNTPNYQQGIIYALSRFTIEMADQIGRTRGSSEVDADLDKAAGLLKYPGNVWIFDLSTSFLPTPASETQYRAASRALKAYNDRLAAGQAIFERRSDNLIATLDRIASDLGSASATLDQHLAKPRPLLVDTKVDDIFYGVKGRLYGYSILLRELGRDFDGVIKDRQLGPAWEQMMQSLNQAAILDPVVVMNGAPDGAYFPSHLAVQGFYLLRARTQLREITNILLK</sequence>
<dbReference type="Proteomes" id="UP000198615">
    <property type="component" value="Unassembled WGS sequence"/>
</dbReference>
<comment type="caution">
    <text evidence="2">The sequence shown here is derived from an EMBL/GenBank/DDBJ whole genome shotgun (WGS) entry which is preliminary data.</text>
</comment>
<dbReference type="AlphaFoldDB" id="A0A8G2EXE9"/>
<dbReference type="Pfam" id="PF10095">
    <property type="entry name" value="DUF2333"/>
    <property type="match status" value="2"/>
</dbReference>
<organism evidence="2 3">
    <name type="scientific">Thalassobaculum litoreum DSM 18839</name>
    <dbReference type="NCBI Taxonomy" id="1123362"/>
    <lineage>
        <taxon>Bacteria</taxon>
        <taxon>Pseudomonadati</taxon>
        <taxon>Pseudomonadota</taxon>
        <taxon>Alphaproteobacteria</taxon>
        <taxon>Rhodospirillales</taxon>
        <taxon>Thalassobaculaceae</taxon>
        <taxon>Thalassobaculum</taxon>
    </lineage>
</organism>
<reference evidence="2 3" key="1">
    <citation type="submission" date="2016-10" db="EMBL/GenBank/DDBJ databases">
        <authorList>
            <person name="Varghese N."/>
            <person name="Submissions S."/>
        </authorList>
    </citation>
    <scope>NUCLEOTIDE SEQUENCE [LARGE SCALE GENOMIC DNA]</scope>
    <source>
        <strain evidence="2 3">DSM 18839</strain>
    </source>
</reference>
<proteinExistence type="predicted"/>
<evidence type="ECO:0008006" key="4">
    <source>
        <dbReference type="Google" id="ProtNLM"/>
    </source>
</evidence>
<keyword evidence="1" id="KW-1133">Transmembrane helix</keyword>
<dbReference type="RefSeq" id="WP_093148755.1">
    <property type="nucleotide sequence ID" value="NZ_FNBW01000003.1"/>
</dbReference>
<evidence type="ECO:0000313" key="2">
    <source>
        <dbReference type="EMBL" id="SDF38130.1"/>
    </source>
</evidence>
<name>A0A8G2EXE9_9PROT</name>
<protein>
    <recommendedName>
        <fullName evidence="4">DUF2333 family protein</fullName>
    </recommendedName>
</protein>
<gene>
    <name evidence="2" type="ORF">SAMN05660686_01092</name>
</gene>
<accession>A0A8G2EXE9</accession>
<evidence type="ECO:0000313" key="3">
    <source>
        <dbReference type="Proteomes" id="UP000198615"/>
    </source>
</evidence>
<dbReference type="InterPro" id="IPR016936">
    <property type="entry name" value="UCP029693"/>
</dbReference>
<keyword evidence="1" id="KW-0812">Transmembrane</keyword>
<dbReference type="EMBL" id="FNBW01000003">
    <property type="protein sequence ID" value="SDF38130.1"/>
    <property type="molecule type" value="Genomic_DNA"/>
</dbReference>
<dbReference type="OrthoDB" id="7594726at2"/>
<evidence type="ECO:0000256" key="1">
    <source>
        <dbReference type="SAM" id="Phobius"/>
    </source>
</evidence>
<feature type="transmembrane region" description="Helical" evidence="1">
    <location>
        <begin position="28"/>
        <end position="51"/>
    </location>
</feature>